<protein>
    <submittedName>
        <fullName evidence="8">Type II secretion system F family protein</fullName>
    </submittedName>
</protein>
<evidence type="ECO:0000313" key="8">
    <source>
        <dbReference type="EMBL" id="WZW98608.1"/>
    </source>
</evidence>
<evidence type="ECO:0000259" key="7">
    <source>
        <dbReference type="Pfam" id="PF00482"/>
    </source>
</evidence>
<proteinExistence type="predicted"/>
<name>A0ABZ3C7Y8_9ACTN</name>
<evidence type="ECO:0000256" key="5">
    <source>
        <dbReference type="ARBA" id="ARBA00023136"/>
    </source>
</evidence>
<feature type="transmembrane region" description="Helical" evidence="6">
    <location>
        <begin position="124"/>
        <end position="144"/>
    </location>
</feature>
<keyword evidence="3 6" id="KW-0812">Transmembrane</keyword>
<sequence length="300" mass="32130">MTGAQLALASGALITLGLVLAVWRLVPAAPDLGDVVERLSPTYGRRRRGAVDVPVTGGKERVGLWAMRNLPGGVWGRVPNRELALLRISLPRYYGEKITFALLGLVFPSVLVLVVGLFGFQVPVVVPVAASLALAGALWFLPNLNVRDDAKRGRLEFHRALGAYVDLVALERNSGSGPRQAMEAAAGIGHSWVFHRVGEELARSRWSGQAPWDALTKLADEVGVPELADLADIMRLSGEEGAQVYATLRARSTALRTALLTNAQGKANELSERMVVPGSLLGVVFIALLVTPPLLRLLTS</sequence>
<reference evidence="8 9" key="1">
    <citation type="journal article" date="2023" name="Environ Microbiome">
        <title>A coral-associated actinobacterium mitigates coral bleaching under heat stress.</title>
        <authorList>
            <person name="Li J."/>
            <person name="Zou Y."/>
            <person name="Li Q."/>
            <person name="Zhang J."/>
            <person name="Bourne D.G."/>
            <person name="Lyu Y."/>
            <person name="Liu C."/>
            <person name="Zhang S."/>
        </authorList>
    </citation>
    <scope>NUCLEOTIDE SEQUENCE [LARGE SCALE GENOMIC DNA]</scope>
    <source>
        <strain evidence="8 9">SCSIO 13291</strain>
    </source>
</reference>
<dbReference type="InterPro" id="IPR018076">
    <property type="entry name" value="T2SS_GspF_dom"/>
</dbReference>
<keyword evidence="2" id="KW-1003">Cell membrane</keyword>
<dbReference type="Proteomes" id="UP001434337">
    <property type="component" value="Chromosome"/>
</dbReference>
<dbReference type="Pfam" id="PF00482">
    <property type="entry name" value="T2SSF"/>
    <property type="match status" value="1"/>
</dbReference>
<feature type="transmembrane region" description="Helical" evidence="6">
    <location>
        <begin position="98"/>
        <end position="118"/>
    </location>
</feature>
<evidence type="ECO:0000256" key="4">
    <source>
        <dbReference type="ARBA" id="ARBA00022989"/>
    </source>
</evidence>
<keyword evidence="4 6" id="KW-1133">Transmembrane helix</keyword>
<dbReference type="PANTHER" id="PTHR35007:SF1">
    <property type="entry name" value="PILUS ASSEMBLY PROTEIN"/>
    <property type="match status" value="1"/>
</dbReference>
<organism evidence="8 9">
    <name type="scientific">Propioniciclava soli</name>
    <dbReference type="NCBI Taxonomy" id="2775081"/>
    <lineage>
        <taxon>Bacteria</taxon>
        <taxon>Bacillati</taxon>
        <taxon>Actinomycetota</taxon>
        <taxon>Actinomycetes</taxon>
        <taxon>Propionibacteriales</taxon>
        <taxon>Propionibacteriaceae</taxon>
        <taxon>Propioniciclava</taxon>
    </lineage>
</organism>
<evidence type="ECO:0000256" key="2">
    <source>
        <dbReference type="ARBA" id="ARBA00022475"/>
    </source>
</evidence>
<feature type="transmembrane region" description="Helical" evidence="6">
    <location>
        <begin position="274"/>
        <end position="295"/>
    </location>
</feature>
<accession>A0ABZ3C7Y8</accession>
<evidence type="ECO:0000256" key="1">
    <source>
        <dbReference type="ARBA" id="ARBA00004651"/>
    </source>
</evidence>
<dbReference type="EMBL" id="CP115965">
    <property type="protein sequence ID" value="WZW98608.1"/>
    <property type="molecule type" value="Genomic_DNA"/>
</dbReference>
<keyword evidence="9" id="KW-1185">Reference proteome</keyword>
<evidence type="ECO:0000256" key="6">
    <source>
        <dbReference type="SAM" id="Phobius"/>
    </source>
</evidence>
<dbReference type="RefSeq" id="WP_342372610.1">
    <property type="nucleotide sequence ID" value="NZ_CP115965.1"/>
</dbReference>
<feature type="domain" description="Type II secretion system protein GspF" evidence="7">
    <location>
        <begin position="166"/>
        <end position="292"/>
    </location>
</feature>
<comment type="subcellular location">
    <subcellularLocation>
        <location evidence="1">Cell membrane</location>
        <topology evidence="1">Multi-pass membrane protein</topology>
    </subcellularLocation>
</comment>
<evidence type="ECO:0000313" key="9">
    <source>
        <dbReference type="Proteomes" id="UP001434337"/>
    </source>
</evidence>
<dbReference type="PANTHER" id="PTHR35007">
    <property type="entry name" value="INTEGRAL MEMBRANE PROTEIN-RELATED"/>
    <property type="match status" value="1"/>
</dbReference>
<feature type="transmembrane region" description="Helical" evidence="6">
    <location>
        <begin position="6"/>
        <end position="26"/>
    </location>
</feature>
<keyword evidence="5 6" id="KW-0472">Membrane</keyword>
<gene>
    <name evidence="8" type="ORF">PCC79_17275</name>
</gene>
<evidence type="ECO:0000256" key="3">
    <source>
        <dbReference type="ARBA" id="ARBA00022692"/>
    </source>
</evidence>